<protein>
    <submittedName>
        <fullName evidence="4">Uncharacterized protein (TIGR01777 family)</fullName>
    </submittedName>
</protein>
<feature type="domain" description="NAD-dependent epimerase/dehydratase" evidence="2">
    <location>
        <begin position="5"/>
        <end position="223"/>
    </location>
</feature>
<evidence type="ECO:0000256" key="1">
    <source>
        <dbReference type="ARBA" id="ARBA00009353"/>
    </source>
</evidence>
<comment type="similarity">
    <text evidence="1">Belongs to the NAD(P)-dependent epimerase/dehydratase family. SDR39U1 subfamily.</text>
</comment>
<evidence type="ECO:0000313" key="4">
    <source>
        <dbReference type="EMBL" id="MBB6370268.1"/>
    </source>
</evidence>
<sequence length="307" mass="34518">MKEIVLITGAGGMIARKLSEKIEKDYTVRFLTRKKKHDNDFEWDIKNGTMDESALENVSHIIHLAGANISEKRWTKERKHELISSRVDSAGLLLNTVKKKKIKLKSFISASGINYYGTVTTEKIFTENDPPGNDFLSEVVVLWERAADDFKEQDLAERVVKIRTAVVLSKEDGALKKMVPTIKYGIGSALGSGKQYMPWIHIDDICSVYEAALKNSEMDGAYNAVSPQDTTNENLTRKIAEVLKKPLFMPNVPTFVLKLIFGELADALLEGSRASSQKIQNTGFQFKFKFPDLKKALQNLLTDNQTK</sequence>
<dbReference type="Proteomes" id="UP000589738">
    <property type="component" value="Unassembled WGS sequence"/>
</dbReference>
<dbReference type="SUPFAM" id="SSF51735">
    <property type="entry name" value="NAD(P)-binding Rossmann-fold domains"/>
    <property type="match status" value="1"/>
</dbReference>
<evidence type="ECO:0000259" key="2">
    <source>
        <dbReference type="Pfam" id="PF01370"/>
    </source>
</evidence>
<dbReference type="RefSeq" id="WP_184159203.1">
    <property type="nucleotide sequence ID" value="NZ_JACHLC010000001.1"/>
</dbReference>
<comment type="caution">
    <text evidence="4">The sequence shown here is derived from an EMBL/GenBank/DDBJ whole genome shotgun (WGS) entry which is preliminary data.</text>
</comment>
<dbReference type="NCBIfam" id="TIGR01777">
    <property type="entry name" value="yfcH"/>
    <property type="match status" value="1"/>
</dbReference>
<name>A0A841N9K7_9FLAO</name>
<dbReference type="EMBL" id="JACHLC010000001">
    <property type="protein sequence ID" value="MBB6370268.1"/>
    <property type="molecule type" value="Genomic_DNA"/>
</dbReference>
<dbReference type="InterPro" id="IPR001509">
    <property type="entry name" value="Epimerase_deHydtase"/>
</dbReference>
<dbReference type="PANTHER" id="PTHR11092:SF0">
    <property type="entry name" value="EPIMERASE FAMILY PROTEIN SDR39U1"/>
    <property type="match status" value="1"/>
</dbReference>
<evidence type="ECO:0000259" key="3">
    <source>
        <dbReference type="Pfam" id="PF08338"/>
    </source>
</evidence>
<feature type="domain" description="DUF1731" evidence="3">
    <location>
        <begin position="252"/>
        <end position="300"/>
    </location>
</feature>
<dbReference type="AlphaFoldDB" id="A0A841N9K7"/>
<accession>A0A841N9K7</accession>
<dbReference type="InterPro" id="IPR036291">
    <property type="entry name" value="NAD(P)-bd_dom_sf"/>
</dbReference>
<evidence type="ECO:0000313" key="5">
    <source>
        <dbReference type="Proteomes" id="UP000589738"/>
    </source>
</evidence>
<dbReference type="Pfam" id="PF01370">
    <property type="entry name" value="Epimerase"/>
    <property type="match status" value="1"/>
</dbReference>
<dbReference type="Gene3D" id="3.40.50.720">
    <property type="entry name" value="NAD(P)-binding Rossmann-like Domain"/>
    <property type="match status" value="1"/>
</dbReference>
<dbReference type="Pfam" id="PF08338">
    <property type="entry name" value="DUF1731"/>
    <property type="match status" value="1"/>
</dbReference>
<reference evidence="4 5" key="1">
    <citation type="submission" date="2020-08" db="EMBL/GenBank/DDBJ databases">
        <title>Functional genomics of gut bacteria from endangered species of beetles.</title>
        <authorList>
            <person name="Carlos-Shanley C."/>
        </authorList>
    </citation>
    <scope>NUCLEOTIDE SEQUENCE [LARGE SCALE GENOMIC DNA]</scope>
    <source>
        <strain evidence="4 5">S00136</strain>
    </source>
</reference>
<proteinExistence type="inferred from homology"/>
<keyword evidence="5" id="KW-1185">Reference proteome</keyword>
<dbReference type="InterPro" id="IPR013549">
    <property type="entry name" value="DUF1731"/>
</dbReference>
<dbReference type="PANTHER" id="PTHR11092">
    <property type="entry name" value="SUGAR NUCLEOTIDE EPIMERASE RELATED"/>
    <property type="match status" value="1"/>
</dbReference>
<gene>
    <name evidence="4" type="ORF">HNP36_001321</name>
</gene>
<dbReference type="InterPro" id="IPR010099">
    <property type="entry name" value="SDR39U1"/>
</dbReference>
<organism evidence="4 5">
    <name type="scientific">Chryseobacterium shigense</name>
    <dbReference type="NCBI Taxonomy" id="297244"/>
    <lineage>
        <taxon>Bacteria</taxon>
        <taxon>Pseudomonadati</taxon>
        <taxon>Bacteroidota</taxon>
        <taxon>Flavobacteriia</taxon>
        <taxon>Flavobacteriales</taxon>
        <taxon>Weeksellaceae</taxon>
        <taxon>Chryseobacterium group</taxon>
        <taxon>Chryseobacterium</taxon>
    </lineage>
</organism>